<feature type="domain" description="DhaK" evidence="20">
    <location>
        <begin position="11"/>
        <end position="358"/>
    </location>
</feature>
<evidence type="ECO:0000313" key="22">
    <source>
        <dbReference type="Proteomes" id="UP000002037"/>
    </source>
</evidence>
<dbReference type="PROSITE" id="PS51480">
    <property type="entry name" value="DHAL"/>
    <property type="match status" value="1"/>
</dbReference>
<dbReference type="SMART" id="SM01120">
    <property type="entry name" value="Dak2"/>
    <property type="match status" value="1"/>
</dbReference>
<evidence type="ECO:0000313" key="21">
    <source>
        <dbReference type="EMBL" id="EER32841.1"/>
    </source>
</evidence>
<dbReference type="Pfam" id="PF02734">
    <property type="entry name" value="Dak2"/>
    <property type="match status" value="1"/>
</dbReference>
<dbReference type="GO" id="GO:0061610">
    <property type="term" value="P:glycerol to glycerone phosphate metabolic process"/>
    <property type="evidence" value="ECO:0007669"/>
    <property type="project" value="UniProtKB-ARBA"/>
</dbReference>
<dbReference type="GO" id="GO:0004371">
    <property type="term" value="F:glycerone kinase activity"/>
    <property type="evidence" value="ECO:0007669"/>
    <property type="project" value="UniProtKB-EC"/>
</dbReference>
<name>C5MB24_CANTT</name>
<protein>
    <recommendedName>
        <fullName evidence="13">Dihydroxyacetone kinase</fullName>
        <ecNumber evidence="5">2.7.1.28</ecNumber>
        <ecNumber evidence="4">2.7.1.29</ecNumber>
    </recommendedName>
    <alternativeName>
        <fullName evidence="14">Glycerone kinase</fullName>
    </alternativeName>
    <alternativeName>
        <fullName evidence="15">Triokinase</fullName>
    </alternativeName>
    <alternativeName>
        <fullName evidence="16">Triose kinase</fullName>
    </alternativeName>
</protein>
<feature type="binding site" evidence="18">
    <location>
        <position position="109"/>
    </location>
    <ligand>
        <name>substrate</name>
    </ligand>
</feature>
<dbReference type="Gene3D" id="3.40.50.10440">
    <property type="entry name" value="Dihydroxyacetone kinase, domain 1"/>
    <property type="match status" value="1"/>
</dbReference>
<dbReference type="GO" id="GO:0005829">
    <property type="term" value="C:cytosol"/>
    <property type="evidence" value="ECO:0007669"/>
    <property type="project" value="TreeGrafter"/>
</dbReference>
<dbReference type="PANTHER" id="PTHR28629:SF4">
    <property type="entry name" value="TRIOKINASE_FMN CYCLASE"/>
    <property type="match status" value="1"/>
</dbReference>
<keyword evidence="7" id="KW-0547">Nucleotide-binding</keyword>
<comment type="catalytic activity">
    <reaction evidence="11">
        <text>D-glyceraldehyde + ATP = D-glyceraldehyde 3-phosphate + ADP + H(+)</text>
        <dbReference type="Rhea" id="RHEA:13941"/>
        <dbReference type="ChEBI" id="CHEBI:15378"/>
        <dbReference type="ChEBI" id="CHEBI:17378"/>
        <dbReference type="ChEBI" id="CHEBI:30616"/>
        <dbReference type="ChEBI" id="CHEBI:59776"/>
        <dbReference type="ChEBI" id="CHEBI:456216"/>
        <dbReference type="EC" id="2.7.1.28"/>
    </reaction>
</comment>
<dbReference type="Gene3D" id="3.30.1180.20">
    <property type="entry name" value="Dihydroxyacetone kinase, domain 2"/>
    <property type="match status" value="1"/>
</dbReference>
<evidence type="ECO:0000256" key="15">
    <source>
        <dbReference type="ARBA" id="ARBA00079901"/>
    </source>
</evidence>
<accession>C5MB24</accession>
<dbReference type="STRING" id="294747.C5MB24"/>
<evidence type="ECO:0000256" key="13">
    <source>
        <dbReference type="ARBA" id="ARBA00068178"/>
    </source>
</evidence>
<evidence type="ECO:0000256" key="2">
    <source>
        <dbReference type="ARBA" id="ARBA00004778"/>
    </source>
</evidence>
<feature type="domain" description="DhaL" evidence="19">
    <location>
        <begin position="396"/>
        <end position="599"/>
    </location>
</feature>
<dbReference type="KEGG" id="ctp:CTRG_03266"/>
<evidence type="ECO:0000256" key="3">
    <source>
        <dbReference type="ARBA" id="ARBA00008757"/>
    </source>
</evidence>
<comment type="similarity">
    <text evidence="3">Belongs to the dihydroxyacetone kinase (DAK) family.</text>
</comment>
<dbReference type="NCBIfam" id="TIGR02361">
    <property type="entry name" value="dak_ATP"/>
    <property type="match status" value="1"/>
</dbReference>
<dbReference type="InterPro" id="IPR004007">
    <property type="entry name" value="DhaL_dom"/>
</dbReference>
<dbReference type="InterPro" id="IPR004006">
    <property type="entry name" value="DhaK_dom"/>
</dbReference>
<dbReference type="InterPro" id="IPR050861">
    <property type="entry name" value="Dihydroxyacetone_Kinase"/>
</dbReference>
<gene>
    <name evidence="21" type="ORF">CTRG_03266</name>
</gene>
<keyword evidence="9" id="KW-0319">Glycerol metabolism</keyword>
<dbReference type="Gene3D" id="1.25.40.340">
    <property type="match status" value="1"/>
</dbReference>
<dbReference type="FunFam" id="3.40.50.10440:FF:000001">
    <property type="entry name" value="Dihydroxyacetone kinase, DhaK subunit"/>
    <property type="match status" value="1"/>
</dbReference>
<evidence type="ECO:0000256" key="12">
    <source>
        <dbReference type="ARBA" id="ARBA00048898"/>
    </source>
</evidence>
<comment type="function">
    <text evidence="1">Catalyzes both the phosphorylation of dihydroxyacetone and of glyceraldehyde.</text>
</comment>
<dbReference type="OrthoDB" id="1724672at2759"/>
<evidence type="ECO:0000256" key="9">
    <source>
        <dbReference type="ARBA" id="ARBA00022798"/>
    </source>
</evidence>
<dbReference type="SUPFAM" id="SSF101473">
    <property type="entry name" value="DhaL-like"/>
    <property type="match status" value="1"/>
</dbReference>
<evidence type="ECO:0000256" key="1">
    <source>
        <dbReference type="ARBA" id="ARBA00003264"/>
    </source>
</evidence>
<dbReference type="RefSeq" id="XP_002548969.1">
    <property type="nucleotide sequence ID" value="XM_002548923.1"/>
</dbReference>
<keyword evidence="6" id="KW-0808">Transferase</keyword>
<dbReference type="Pfam" id="PF02733">
    <property type="entry name" value="Dak1"/>
    <property type="match status" value="1"/>
</dbReference>
<reference evidence="21 22" key="1">
    <citation type="journal article" date="2009" name="Nature">
        <title>Evolution of pathogenicity and sexual reproduction in eight Candida genomes.</title>
        <authorList>
            <person name="Butler G."/>
            <person name="Rasmussen M.D."/>
            <person name="Lin M.F."/>
            <person name="Santos M.A."/>
            <person name="Sakthikumar S."/>
            <person name="Munro C.A."/>
            <person name="Rheinbay E."/>
            <person name="Grabherr M."/>
            <person name="Forche A."/>
            <person name="Reedy J.L."/>
            <person name="Agrafioti I."/>
            <person name="Arnaud M.B."/>
            <person name="Bates S."/>
            <person name="Brown A.J."/>
            <person name="Brunke S."/>
            <person name="Costanzo M.C."/>
            <person name="Fitzpatrick D.A."/>
            <person name="de Groot P.W."/>
            <person name="Harris D."/>
            <person name="Hoyer L.L."/>
            <person name="Hube B."/>
            <person name="Klis F.M."/>
            <person name="Kodira C."/>
            <person name="Lennard N."/>
            <person name="Logue M.E."/>
            <person name="Martin R."/>
            <person name="Neiman A.M."/>
            <person name="Nikolaou E."/>
            <person name="Quail M.A."/>
            <person name="Quinn J."/>
            <person name="Santos M.C."/>
            <person name="Schmitzberger F.F."/>
            <person name="Sherlock G."/>
            <person name="Shah P."/>
            <person name="Silverstein K.A."/>
            <person name="Skrzypek M.S."/>
            <person name="Soll D."/>
            <person name="Staggs R."/>
            <person name="Stansfield I."/>
            <person name="Stumpf M.P."/>
            <person name="Sudbery P.E."/>
            <person name="Srikantha T."/>
            <person name="Zeng Q."/>
            <person name="Berman J."/>
            <person name="Berriman M."/>
            <person name="Heitman J."/>
            <person name="Gow N.A."/>
            <person name="Lorenz M.C."/>
            <person name="Birren B.W."/>
            <person name="Kellis M."/>
            <person name="Cuomo C.A."/>
        </authorList>
    </citation>
    <scope>NUCLEOTIDE SEQUENCE [LARGE SCALE GENOMIC DNA]</scope>
    <source>
        <strain evidence="22">ATCC MYA-3404 / T1</strain>
    </source>
</reference>
<dbReference type="VEuPathDB" id="FungiDB:CTRG_03266"/>
<dbReference type="FunFam" id="1.25.40.340:FF:000001">
    <property type="entry name" value="Dihydroxyacetone kinase 1"/>
    <property type="match status" value="1"/>
</dbReference>
<dbReference type="UniPathway" id="UPA00617">
    <property type="reaction ID" value="UER00669"/>
</dbReference>
<evidence type="ECO:0000256" key="14">
    <source>
        <dbReference type="ARBA" id="ARBA00075491"/>
    </source>
</evidence>
<evidence type="ECO:0000256" key="16">
    <source>
        <dbReference type="ARBA" id="ARBA00083754"/>
    </source>
</evidence>
<dbReference type="AlphaFoldDB" id="C5MB24"/>
<dbReference type="PANTHER" id="PTHR28629">
    <property type="entry name" value="TRIOKINASE/FMN CYCLASE"/>
    <property type="match status" value="1"/>
</dbReference>
<dbReference type="GO" id="GO:0050354">
    <property type="term" value="F:triokinase activity"/>
    <property type="evidence" value="ECO:0007669"/>
    <property type="project" value="UniProtKB-EC"/>
</dbReference>
<dbReference type="EMBL" id="GG692398">
    <property type="protein sequence ID" value="EER32841.1"/>
    <property type="molecule type" value="Genomic_DNA"/>
</dbReference>
<dbReference type="eggNOG" id="KOG2426">
    <property type="taxonomic scope" value="Eukaryota"/>
</dbReference>
<dbReference type="GO" id="GO:0019588">
    <property type="term" value="P:anaerobic glycerol catabolic process"/>
    <property type="evidence" value="ECO:0007669"/>
    <property type="project" value="UniProtKB-UniPathway"/>
</dbReference>
<feature type="active site" description="Tele-hemiaminal-histidine intermediate" evidence="17">
    <location>
        <position position="230"/>
    </location>
</feature>
<evidence type="ECO:0000259" key="20">
    <source>
        <dbReference type="PROSITE" id="PS51481"/>
    </source>
</evidence>
<evidence type="ECO:0000256" key="5">
    <source>
        <dbReference type="ARBA" id="ARBA00012110"/>
    </source>
</evidence>
<evidence type="ECO:0000256" key="7">
    <source>
        <dbReference type="ARBA" id="ARBA00022741"/>
    </source>
</evidence>
<evidence type="ECO:0000259" key="19">
    <source>
        <dbReference type="PROSITE" id="PS51480"/>
    </source>
</evidence>
<dbReference type="Proteomes" id="UP000002037">
    <property type="component" value="Unassembled WGS sequence"/>
</dbReference>
<evidence type="ECO:0000256" key="8">
    <source>
        <dbReference type="ARBA" id="ARBA00022777"/>
    </source>
</evidence>
<feature type="binding site" evidence="18">
    <location>
        <position position="114"/>
    </location>
    <ligand>
        <name>substrate</name>
    </ligand>
</feature>
<dbReference type="EC" id="2.7.1.28" evidence="5"/>
<dbReference type="InterPro" id="IPR036117">
    <property type="entry name" value="DhaL_dom_sf"/>
</dbReference>
<dbReference type="GO" id="GO:0005524">
    <property type="term" value="F:ATP binding"/>
    <property type="evidence" value="ECO:0007669"/>
    <property type="project" value="UniProtKB-KW"/>
</dbReference>
<evidence type="ECO:0000256" key="6">
    <source>
        <dbReference type="ARBA" id="ARBA00022679"/>
    </source>
</evidence>
<dbReference type="GeneID" id="8295988"/>
<keyword evidence="10" id="KW-0067">ATP-binding</keyword>
<dbReference type="PROSITE" id="PS51481">
    <property type="entry name" value="DHAK"/>
    <property type="match status" value="1"/>
</dbReference>
<comment type="catalytic activity">
    <reaction evidence="12">
        <text>dihydroxyacetone + ATP = dihydroxyacetone phosphate + ADP + H(+)</text>
        <dbReference type="Rhea" id="RHEA:15773"/>
        <dbReference type="ChEBI" id="CHEBI:15378"/>
        <dbReference type="ChEBI" id="CHEBI:16016"/>
        <dbReference type="ChEBI" id="CHEBI:30616"/>
        <dbReference type="ChEBI" id="CHEBI:57642"/>
        <dbReference type="ChEBI" id="CHEBI:456216"/>
        <dbReference type="EC" id="2.7.1.29"/>
    </reaction>
</comment>
<evidence type="ECO:0000256" key="18">
    <source>
        <dbReference type="PIRSR" id="PIRSR612734-2"/>
    </source>
</evidence>
<dbReference type="SUPFAM" id="SSF82549">
    <property type="entry name" value="DAK1/DegV-like"/>
    <property type="match status" value="1"/>
</dbReference>
<sequence>MTLAKHWNYNKDEDIVVTQLRGLVSSNPYVNLIPSEKVIYNPHSDTSKKITVISGGGAGHEPLHGGFVGENLLDAAVSGAIFASPSTKQIMAAIKTKSNKEKGTIIIIKNYTGDILHFGLVAERAKSEGYDVEMVVVSDDVAVGREQNKMVGRRGLAGTAIIHKILGAATNNRRDESLKTLSQLGHAVNKNLVTLGASLDRTSVPGSSEDDGDEVEFTGHNEAELGLGIHNEPGVKMSPIPNIDELVKKMFYQMLSPEDKDRHYVDFDLNNDDYVLLINNIGGTSSFEMYAITQHVLENLPLKKRPKRVYVSDFVTSFNAPGFSITLLNLSNLEKEDIPFGSKDILEFLDTPTNAPGWKPKVFEEKYWSKQVNDREIESPMKHATITKSDLKIDGSKFESNLVNALKVLLSEEPKITHYDTIVGDGDCGTTLANGANSILKALKENKDFQSNLSDPVASLAYITELVEDSMGGTSGGLYSIFLTALVKQLKELKEISTQTVGEAFYHALHDGLFKYTRARVGGRTLIDTLQPFVDTLYETKGDLSKAIEEATKGCEKTKDLHASFGRASYVNEDEFKVEGGIPDPGAVGVLALIKGFTEKL</sequence>
<comment type="pathway">
    <text evidence="2">Polyol metabolism; glycerol fermentation; glycerone phosphate from glycerol (oxidative route): step 2/2.</text>
</comment>
<proteinExistence type="inferred from homology"/>
<dbReference type="EC" id="2.7.1.29" evidence="4"/>
<organism evidence="21 22">
    <name type="scientific">Candida tropicalis (strain ATCC MYA-3404 / T1)</name>
    <name type="common">Yeast</name>
    <dbReference type="NCBI Taxonomy" id="294747"/>
    <lineage>
        <taxon>Eukaryota</taxon>
        <taxon>Fungi</taxon>
        <taxon>Dikarya</taxon>
        <taxon>Ascomycota</taxon>
        <taxon>Saccharomycotina</taxon>
        <taxon>Pichiomycetes</taxon>
        <taxon>Debaryomycetaceae</taxon>
        <taxon>Candida/Lodderomyces clade</taxon>
        <taxon>Candida</taxon>
    </lineage>
</organism>
<keyword evidence="22" id="KW-1185">Reference proteome</keyword>
<dbReference type="FunFam" id="3.30.1180.20:FF:000001">
    <property type="entry name" value="Dihydroxyacetone kinase 1"/>
    <property type="match status" value="1"/>
</dbReference>
<dbReference type="HOGENOM" id="CLU_017054_6_0_1"/>
<evidence type="ECO:0000256" key="10">
    <source>
        <dbReference type="ARBA" id="ARBA00022840"/>
    </source>
</evidence>
<evidence type="ECO:0000256" key="11">
    <source>
        <dbReference type="ARBA" id="ARBA00047974"/>
    </source>
</evidence>
<evidence type="ECO:0000256" key="17">
    <source>
        <dbReference type="PIRSR" id="PIRSR612734-1"/>
    </source>
</evidence>
<evidence type="ECO:0000256" key="4">
    <source>
        <dbReference type="ARBA" id="ARBA00012107"/>
    </source>
</evidence>
<dbReference type="InterPro" id="IPR012734">
    <property type="entry name" value="DhaK_ATP"/>
</dbReference>
<feature type="binding site" evidence="18">
    <location>
        <begin position="57"/>
        <end position="60"/>
    </location>
    <ligand>
        <name>substrate</name>
    </ligand>
</feature>
<keyword evidence="8 21" id="KW-0418">Kinase</keyword>